<organism evidence="1 2">
    <name type="scientific">Azospirillum endophyticum</name>
    <dbReference type="NCBI Taxonomy" id="2800326"/>
    <lineage>
        <taxon>Bacteria</taxon>
        <taxon>Pseudomonadati</taxon>
        <taxon>Pseudomonadota</taxon>
        <taxon>Alphaproteobacteria</taxon>
        <taxon>Rhodospirillales</taxon>
        <taxon>Azospirillaceae</taxon>
        <taxon>Azospirillum</taxon>
    </lineage>
</organism>
<dbReference type="RefSeq" id="WP_200198334.1">
    <property type="nucleotide sequence ID" value="NZ_JAENHM010000073.1"/>
</dbReference>
<reference evidence="2" key="1">
    <citation type="submission" date="2021-01" db="EMBL/GenBank/DDBJ databases">
        <title>Genome public.</title>
        <authorList>
            <person name="Liu C."/>
            <person name="Sun Q."/>
        </authorList>
    </citation>
    <scope>NUCLEOTIDE SEQUENCE [LARGE SCALE GENOMIC DNA]</scope>
    <source>
        <strain evidence="2">YIM B02556</strain>
    </source>
</reference>
<evidence type="ECO:0000313" key="1">
    <source>
        <dbReference type="EMBL" id="MBK1841713.1"/>
    </source>
</evidence>
<proteinExistence type="predicted"/>
<dbReference type="InterPro" id="IPR011006">
    <property type="entry name" value="CheY-like_superfamily"/>
</dbReference>
<evidence type="ECO:0008006" key="3">
    <source>
        <dbReference type="Google" id="ProtNLM"/>
    </source>
</evidence>
<dbReference type="Proteomes" id="UP000652760">
    <property type="component" value="Unassembled WGS sequence"/>
</dbReference>
<keyword evidence="2" id="KW-1185">Reference proteome</keyword>
<dbReference type="SUPFAM" id="SSF52172">
    <property type="entry name" value="CheY-like"/>
    <property type="match status" value="1"/>
</dbReference>
<dbReference type="EMBL" id="JAENHM010000073">
    <property type="protein sequence ID" value="MBK1841713.1"/>
    <property type="molecule type" value="Genomic_DNA"/>
</dbReference>
<gene>
    <name evidence="1" type="ORF">JHL17_30380</name>
</gene>
<protein>
    <recommendedName>
        <fullName evidence="3">Response regulatory domain-containing protein</fullName>
    </recommendedName>
</protein>
<dbReference type="Gene3D" id="3.40.50.2300">
    <property type="match status" value="1"/>
</dbReference>
<name>A0ABS1FEE4_9PROT</name>
<evidence type="ECO:0000313" key="2">
    <source>
        <dbReference type="Proteomes" id="UP000652760"/>
    </source>
</evidence>
<sequence length="128" mass="13712">MSTIKGNTVVVLERDAVLRLGVEALLESWDCRVVAGDSIDELISSIRADNLRPTLLLLPPTDGRQTGDQLAERFEAEIGCSLPWIGVTGDLALLKRWKAGEIGGILLEMPCSPETLRAAMVGALQGSV</sequence>
<accession>A0ABS1FEE4</accession>
<comment type="caution">
    <text evidence="1">The sequence shown here is derived from an EMBL/GenBank/DDBJ whole genome shotgun (WGS) entry which is preliminary data.</text>
</comment>